<evidence type="ECO:0000313" key="17">
    <source>
        <dbReference type="RefSeq" id="XP_011646409.1"/>
    </source>
</evidence>
<dbReference type="GO" id="GO:0005789">
    <property type="term" value="C:endoplasmic reticulum membrane"/>
    <property type="evidence" value="ECO:0007669"/>
    <property type="project" value="UniProtKB-SubCell"/>
</dbReference>
<dbReference type="FunFam" id="3.90.550.10:FF:000068">
    <property type="entry name" value="ALG5, dolichyl-phosphate beta-glucosyltransferase"/>
    <property type="match status" value="1"/>
</dbReference>
<evidence type="ECO:0000256" key="5">
    <source>
        <dbReference type="ARBA" id="ARBA00022676"/>
    </source>
</evidence>
<dbReference type="OrthoDB" id="3784at2759"/>
<keyword evidence="5" id="KW-0328">Glycosyltransferase</keyword>
<comment type="pathway">
    <text evidence="2">Protein modification; protein glycosylation.</text>
</comment>
<dbReference type="EC" id="2.4.1.117" evidence="4"/>
<evidence type="ECO:0000256" key="3">
    <source>
        <dbReference type="ARBA" id="ARBA00006739"/>
    </source>
</evidence>
<keyword evidence="16" id="KW-1185">Reference proteome</keyword>
<evidence type="ECO:0000256" key="13">
    <source>
        <dbReference type="ARBA" id="ARBA00070518"/>
    </source>
</evidence>
<dbReference type="InterPro" id="IPR029044">
    <property type="entry name" value="Nucleotide-diphossugar_trans"/>
</dbReference>
<dbReference type="CTD" id="34134"/>
<protein>
    <recommendedName>
        <fullName evidence="13">Dolichyl-phosphate beta-glucosyltransferase</fullName>
        <ecNumber evidence="4">2.4.1.117</ecNumber>
    </recommendedName>
</protein>
<keyword evidence="7 14" id="KW-0812">Transmembrane</keyword>
<dbReference type="AlphaFoldDB" id="A0A6I9XKQ2"/>
<feature type="transmembrane region" description="Helical" evidence="14">
    <location>
        <begin position="7"/>
        <end position="28"/>
    </location>
</feature>
<dbReference type="KEGG" id="pbar:105433034"/>
<keyword evidence="6" id="KW-0808">Transferase</keyword>
<feature type="domain" description="Glycosyltransferase 2-like" evidence="15">
    <location>
        <begin position="68"/>
        <end position="172"/>
    </location>
</feature>
<evidence type="ECO:0000256" key="11">
    <source>
        <dbReference type="ARBA" id="ARBA00023136"/>
    </source>
</evidence>
<comment type="catalytic activity">
    <reaction evidence="12">
        <text>a di-trans,poly-cis-dolichyl phosphate + UDP-alpha-D-glucose = a di-trans,poly-cis-dolichyl beta-D-glucosyl phosphate + UDP</text>
        <dbReference type="Rhea" id="RHEA:15401"/>
        <dbReference type="Rhea" id="RHEA-COMP:19498"/>
        <dbReference type="Rhea" id="RHEA-COMP:19502"/>
        <dbReference type="ChEBI" id="CHEBI:57525"/>
        <dbReference type="ChEBI" id="CHEBI:57683"/>
        <dbReference type="ChEBI" id="CHEBI:58223"/>
        <dbReference type="ChEBI" id="CHEBI:58885"/>
        <dbReference type="EC" id="2.4.1.117"/>
    </reaction>
    <physiologicalReaction direction="left-to-right" evidence="12">
        <dbReference type="Rhea" id="RHEA:15402"/>
    </physiologicalReaction>
</comment>
<gene>
    <name evidence="17" type="primary">LOC105433034</name>
</gene>
<dbReference type="PANTHER" id="PTHR10859:SF91">
    <property type="entry name" value="DOLICHYL-PHOSPHATE BETA-GLUCOSYLTRANSFERASE"/>
    <property type="match status" value="1"/>
</dbReference>
<evidence type="ECO:0000256" key="7">
    <source>
        <dbReference type="ARBA" id="ARBA00022692"/>
    </source>
</evidence>
<evidence type="ECO:0000256" key="8">
    <source>
        <dbReference type="ARBA" id="ARBA00022824"/>
    </source>
</evidence>
<sequence>MLSLGCLLYYGVPLLAFVIILFFVIIYMTSEQYPKIWRDKNEKFFFNYEIGKKEAFPSLHDPWSVHLSVIVPAYNEEQRLPPMLDECLEYLEKRSKSGLTYEVIVTSDGSTDKTVDVAQEYASKYNTVRVLNLIKNRGKGGAVRLGMLSARGSALLFADADGATKFSDLKKLDESLINVLGFDYMSEPEKIALSDAVICGSRAHLEKEETVKRSYFRLFLMHGFHFLVWLLCVRGVRDTQCGFKLLTRKSARTIFEALHVERWAFDVEMLYIAQTLNIPITEIAVNWTEIEGSKIIPFWSWLQMGRDLFFIWLRYTIGAWKINKPKTT</sequence>
<evidence type="ECO:0000313" key="16">
    <source>
        <dbReference type="Proteomes" id="UP000504615"/>
    </source>
</evidence>
<keyword evidence="8" id="KW-0256">Endoplasmic reticulum</keyword>
<dbReference type="InterPro" id="IPR035518">
    <property type="entry name" value="DPG_synthase"/>
</dbReference>
<evidence type="ECO:0000256" key="1">
    <source>
        <dbReference type="ARBA" id="ARBA00004389"/>
    </source>
</evidence>
<comment type="subcellular location">
    <subcellularLocation>
        <location evidence="1">Endoplasmic reticulum membrane</location>
        <topology evidence="1">Single-pass membrane protein</topology>
    </subcellularLocation>
</comment>
<organism evidence="16 17">
    <name type="scientific">Pogonomyrmex barbatus</name>
    <name type="common">red harvester ant</name>
    <dbReference type="NCBI Taxonomy" id="144034"/>
    <lineage>
        <taxon>Eukaryota</taxon>
        <taxon>Metazoa</taxon>
        <taxon>Ecdysozoa</taxon>
        <taxon>Arthropoda</taxon>
        <taxon>Hexapoda</taxon>
        <taxon>Insecta</taxon>
        <taxon>Pterygota</taxon>
        <taxon>Neoptera</taxon>
        <taxon>Endopterygota</taxon>
        <taxon>Hymenoptera</taxon>
        <taxon>Apocrita</taxon>
        <taxon>Aculeata</taxon>
        <taxon>Formicoidea</taxon>
        <taxon>Formicidae</taxon>
        <taxon>Myrmicinae</taxon>
        <taxon>Pogonomyrmex</taxon>
    </lineage>
</organism>
<dbReference type="SUPFAM" id="SSF53448">
    <property type="entry name" value="Nucleotide-diphospho-sugar transferases"/>
    <property type="match status" value="1"/>
</dbReference>
<dbReference type="PANTHER" id="PTHR10859">
    <property type="entry name" value="GLYCOSYL TRANSFERASE"/>
    <property type="match status" value="1"/>
</dbReference>
<comment type="similarity">
    <text evidence="3">Belongs to the glycosyltransferase 2 family.</text>
</comment>
<evidence type="ECO:0000259" key="15">
    <source>
        <dbReference type="Pfam" id="PF00535"/>
    </source>
</evidence>
<dbReference type="RefSeq" id="XP_011646409.1">
    <property type="nucleotide sequence ID" value="XM_011648107.2"/>
</dbReference>
<keyword evidence="10 14" id="KW-1133">Transmembrane helix</keyword>
<dbReference type="GO" id="GO:0004581">
    <property type="term" value="F:dolichyl-phosphate beta-glucosyltransferase activity"/>
    <property type="evidence" value="ECO:0007669"/>
    <property type="project" value="UniProtKB-EC"/>
</dbReference>
<dbReference type="GeneID" id="105433034"/>
<evidence type="ECO:0000256" key="10">
    <source>
        <dbReference type="ARBA" id="ARBA00022989"/>
    </source>
</evidence>
<reference evidence="17" key="1">
    <citation type="submission" date="2025-08" db="UniProtKB">
        <authorList>
            <consortium name="RefSeq"/>
        </authorList>
    </citation>
    <scope>IDENTIFICATION</scope>
</reference>
<name>A0A6I9XKQ2_9HYME</name>
<evidence type="ECO:0000256" key="9">
    <source>
        <dbReference type="ARBA" id="ARBA00022968"/>
    </source>
</evidence>
<keyword evidence="11 14" id="KW-0472">Membrane</keyword>
<evidence type="ECO:0000256" key="14">
    <source>
        <dbReference type="SAM" id="Phobius"/>
    </source>
</evidence>
<dbReference type="CDD" id="cd04188">
    <property type="entry name" value="DPG_synthase"/>
    <property type="match status" value="1"/>
</dbReference>
<evidence type="ECO:0000256" key="2">
    <source>
        <dbReference type="ARBA" id="ARBA00004922"/>
    </source>
</evidence>
<evidence type="ECO:0000256" key="4">
    <source>
        <dbReference type="ARBA" id="ARBA00012583"/>
    </source>
</evidence>
<dbReference type="GO" id="GO:0006487">
    <property type="term" value="P:protein N-linked glycosylation"/>
    <property type="evidence" value="ECO:0007669"/>
    <property type="project" value="TreeGrafter"/>
</dbReference>
<dbReference type="Pfam" id="PF00535">
    <property type="entry name" value="Glycos_transf_2"/>
    <property type="match status" value="1"/>
</dbReference>
<dbReference type="Gene3D" id="3.90.550.10">
    <property type="entry name" value="Spore Coat Polysaccharide Biosynthesis Protein SpsA, Chain A"/>
    <property type="match status" value="1"/>
</dbReference>
<accession>A0A6I9XKQ2</accession>
<proteinExistence type="inferred from homology"/>
<evidence type="ECO:0000256" key="12">
    <source>
        <dbReference type="ARBA" id="ARBA00045097"/>
    </source>
</evidence>
<evidence type="ECO:0000256" key="6">
    <source>
        <dbReference type="ARBA" id="ARBA00022679"/>
    </source>
</evidence>
<dbReference type="InterPro" id="IPR001173">
    <property type="entry name" value="Glyco_trans_2-like"/>
</dbReference>
<dbReference type="Proteomes" id="UP000504615">
    <property type="component" value="Unplaced"/>
</dbReference>
<keyword evidence="9" id="KW-0735">Signal-anchor</keyword>